<organism evidence="1 2">
    <name type="scientific">Panagrolaimus davidi</name>
    <dbReference type="NCBI Taxonomy" id="227884"/>
    <lineage>
        <taxon>Eukaryota</taxon>
        <taxon>Metazoa</taxon>
        <taxon>Ecdysozoa</taxon>
        <taxon>Nematoda</taxon>
        <taxon>Chromadorea</taxon>
        <taxon>Rhabditida</taxon>
        <taxon>Tylenchina</taxon>
        <taxon>Panagrolaimomorpha</taxon>
        <taxon>Panagrolaimoidea</taxon>
        <taxon>Panagrolaimidae</taxon>
        <taxon>Panagrolaimus</taxon>
    </lineage>
</organism>
<protein>
    <submittedName>
        <fullName evidence="2">Uncharacterized protein</fullName>
    </submittedName>
</protein>
<name>A0A914QMW7_9BILA</name>
<proteinExistence type="predicted"/>
<evidence type="ECO:0000313" key="1">
    <source>
        <dbReference type="Proteomes" id="UP000887578"/>
    </source>
</evidence>
<accession>A0A914QMW7</accession>
<dbReference type="Proteomes" id="UP000887578">
    <property type="component" value="Unplaced"/>
</dbReference>
<dbReference type="AlphaFoldDB" id="A0A914QMW7"/>
<dbReference type="WBParaSite" id="PDA_v2.g31251.t1">
    <property type="protein sequence ID" value="PDA_v2.g31251.t1"/>
    <property type="gene ID" value="PDA_v2.g31251"/>
</dbReference>
<keyword evidence="1" id="KW-1185">Reference proteome</keyword>
<reference evidence="2" key="1">
    <citation type="submission" date="2022-11" db="UniProtKB">
        <authorList>
            <consortium name="WormBaseParasite"/>
        </authorList>
    </citation>
    <scope>IDENTIFICATION</scope>
</reference>
<evidence type="ECO:0000313" key="2">
    <source>
        <dbReference type="WBParaSite" id="PDA_v2.g31251.t1"/>
    </source>
</evidence>
<sequence>MPRSTIAKIKRVFKLYLKNWINGPCNRDIYIAYDITKNRTNNHPEVYHSRQRLIYDKYRMPLGEWLIQFREMTNSEDNEVNAIRLYLKDPPIIDVDTLQIDARIAHYKEKLDQ</sequence>